<evidence type="ECO:0000256" key="1">
    <source>
        <dbReference type="SAM" id="MobiDB-lite"/>
    </source>
</evidence>
<keyword evidence="3" id="KW-1185">Reference proteome</keyword>
<dbReference type="EMBL" id="CABITT030000008">
    <property type="protein sequence ID" value="VVB16427.1"/>
    <property type="molecule type" value="Genomic_DNA"/>
</dbReference>
<comment type="caution">
    <text evidence="2">The sequence shown here is derived from an EMBL/GenBank/DDBJ whole genome shotgun (WGS) entry which is preliminary data.</text>
</comment>
<feature type="compositionally biased region" description="Basic and acidic residues" evidence="1">
    <location>
        <begin position="70"/>
        <end position="89"/>
    </location>
</feature>
<feature type="compositionally biased region" description="Basic residues" evidence="1">
    <location>
        <begin position="237"/>
        <end position="252"/>
    </location>
</feature>
<name>A0A565CS34_9BRAS</name>
<dbReference type="Proteomes" id="UP000489600">
    <property type="component" value="Unassembled WGS sequence"/>
</dbReference>
<feature type="compositionally biased region" description="Basic residues" evidence="1">
    <location>
        <begin position="211"/>
        <end position="225"/>
    </location>
</feature>
<reference evidence="2" key="1">
    <citation type="submission" date="2019-07" db="EMBL/GenBank/DDBJ databases">
        <authorList>
            <person name="Dittberner H."/>
        </authorList>
    </citation>
    <scope>NUCLEOTIDE SEQUENCE [LARGE SCALE GENOMIC DNA]</scope>
</reference>
<gene>
    <name evidence="2" type="ORF">ANE_LOCUS26871</name>
</gene>
<evidence type="ECO:0000313" key="3">
    <source>
        <dbReference type="Proteomes" id="UP000489600"/>
    </source>
</evidence>
<dbReference type="OrthoDB" id="1113053at2759"/>
<protein>
    <submittedName>
        <fullName evidence="2">Uncharacterized protein</fullName>
    </submittedName>
</protein>
<feature type="region of interest" description="Disordered" evidence="1">
    <location>
        <begin position="51"/>
        <end position="99"/>
    </location>
</feature>
<feature type="region of interest" description="Disordered" evidence="1">
    <location>
        <begin position="175"/>
        <end position="272"/>
    </location>
</feature>
<dbReference type="AlphaFoldDB" id="A0A565CS34"/>
<proteinExistence type="predicted"/>
<sequence>MEVAIGNIFQDMNPTMKGEITMEMIETTDPQAPLITGSEMKGMEEVGLEQTRHVERSQHRSPPRTVWKAKNREGDHMRSPIRQMRELSDSSRTQRPPRELTEVGSIPIAELPQQAMEVALGELRDVMIQYSNCPEPTESAARKERVRFAEDTGELNETAANMVRSDLARQSLVEEELEPMSMPPERIPATLRLGPADTESLERKTTTNKALIKKRLGRPPGKKKTQFSPSVFQGVSSKKRKYFQAHGSPKRRAPTETIPHIEENGRSTYQKG</sequence>
<accession>A0A565CS34</accession>
<evidence type="ECO:0000313" key="2">
    <source>
        <dbReference type="EMBL" id="VVB16427.1"/>
    </source>
</evidence>
<feature type="compositionally biased region" description="Polar residues" evidence="1">
    <location>
        <begin position="226"/>
        <end position="236"/>
    </location>
</feature>
<organism evidence="2 3">
    <name type="scientific">Arabis nemorensis</name>
    <dbReference type="NCBI Taxonomy" id="586526"/>
    <lineage>
        <taxon>Eukaryota</taxon>
        <taxon>Viridiplantae</taxon>
        <taxon>Streptophyta</taxon>
        <taxon>Embryophyta</taxon>
        <taxon>Tracheophyta</taxon>
        <taxon>Spermatophyta</taxon>
        <taxon>Magnoliopsida</taxon>
        <taxon>eudicotyledons</taxon>
        <taxon>Gunneridae</taxon>
        <taxon>Pentapetalae</taxon>
        <taxon>rosids</taxon>
        <taxon>malvids</taxon>
        <taxon>Brassicales</taxon>
        <taxon>Brassicaceae</taxon>
        <taxon>Arabideae</taxon>
        <taxon>Arabis</taxon>
    </lineage>
</organism>